<evidence type="ECO:0000256" key="5">
    <source>
        <dbReference type="ARBA" id="ARBA00030081"/>
    </source>
</evidence>
<proteinExistence type="inferred from homology"/>
<evidence type="ECO:0000256" key="7">
    <source>
        <dbReference type="ARBA" id="ARBA00065229"/>
    </source>
</evidence>
<dbReference type="Gene3D" id="1.20.5.170">
    <property type="match status" value="1"/>
</dbReference>
<evidence type="ECO:0000313" key="10">
    <source>
        <dbReference type="Proteomes" id="UP001177744"/>
    </source>
</evidence>
<evidence type="ECO:0000313" key="9">
    <source>
        <dbReference type="EMBL" id="KAK1334092.1"/>
    </source>
</evidence>
<comment type="subunit">
    <text evidence="7">Component of the SWI5-SFR1 complex. Interacts with RAD51.</text>
</comment>
<comment type="function">
    <text evidence="6">Component of the SWI5-SFR1 complex, a complex required for double-strand break repair via homologous recombination.</text>
</comment>
<dbReference type="AlphaFoldDB" id="A0AA40HNR1"/>
<evidence type="ECO:0000256" key="8">
    <source>
        <dbReference type="SAM" id="MobiDB-lite"/>
    </source>
</evidence>
<dbReference type="FunFam" id="1.20.5.170:FF:000056">
    <property type="entry name" value="DNA repair protein SWI5 homolog"/>
    <property type="match status" value="1"/>
</dbReference>
<feature type="non-terminal residue" evidence="9">
    <location>
        <position position="1"/>
    </location>
</feature>
<evidence type="ECO:0000256" key="3">
    <source>
        <dbReference type="ARBA" id="ARBA00022763"/>
    </source>
</evidence>
<evidence type="ECO:0000256" key="1">
    <source>
        <dbReference type="ARBA" id="ARBA00008060"/>
    </source>
</evidence>
<protein>
    <recommendedName>
        <fullName evidence="2">DNA repair protein SWI5 homolog</fullName>
    </recommendedName>
    <alternativeName>
        <fullName evidence="5">Protein SAE3 homolog</fullName>
    </alternativeName>
</protein>
<keyword evidence="10" id="KW-1185">Reference proteome</keyword>
<accession>A0AA40HNR1</accession>
<dbReference type="EMBL" id="JAULJE010000015">
    <property type="protein sequence ID" value="KAK1334092.1"/>
    <property type="molecule type" value="Genomic_DNA"/>
</dbReference>
<dbReference type="PANTHER" id="PTHR28529:SF2">
    <property type="entry name" value="DNA REPAIR PROTEIN SWI5 HOMOLOG"/>
    <property type="match status" value="1"/>
</dbReference>
<dbReference type="PANTHER" id="PTHR28529">
    <property type="entry name" value="DNA REPAIR PROTEIN SWI5 HOMOLOG"/>
    <property type="match status" value="1"/>
</dbReference>
<evidence type="ECO:0000256" key="2">
    <source>
        <dbReference type="ARBA" id="ARBA00019825"/>
    </source>
</evidence>
<dbReference type="InterPro" id="IPR010760">
    <property type="entry name" value="DNA-repair_Swi5"/>
</dbReference>
<name>A0AA40HNR1_CNENI</name>
<keyword evidence="4" id="KW-0234">DNA repair</keyword>
<comment type="caution">
    <text evidence="9">The sequence shown here is derived from an EMBL/GenBank/DDBJ whole genome shotgun (WGS) entry which is preliminary data.</text>
</comment>
<feature type="region of interest" description="Disordered" evidence="8">
    <location>
        <begin position="1"/>
        <end position="276"/>
    </location>
</feature>
<sequence>NRKGDENTRRLGRNIKHGAQGDNDSFQGDCGITTFHSSQPTPESPLRAGGRERRARIRVPGDRKPWEPREPRRSGSGRQEATAEPGAGNLGGHQPKVTRGGQARAGAELPGGRETGGPHHRDPGNHLGIASGSHRASWRLKLKRRDQSDYRQQLCGRGLTSPISLVYEKDESEGGVARPAPAGRNGRSHGESCLRPPWGGRGPTSPGARAAGCVAVPGLHRRTLLTGGPERPLSRPRPGPSCTADPPATGAPDPRTQERPSSKAGQADGASEDSLHLDIQELKEKRDVLDKEISQLISEGYSVDELEDHISQLHEYNDIKDVGQMLLGKLAVIRGVATKELYPEFGLDTSD</sequence>
<dbReference type="GO" id="GO:0000724">
    <property type="term" value="P:double-strand break repair via homologous recombination"/>
    <property type="evidence" value="ECO:0007669"/>
    <property type="project" value="TreeGrafter"/>
</dbReference>
<evidence type="ECO:0000256" key="6">
    <source>
        <dbReference type="ARBA" id="ARBA00059338"/>
    </source>
</evidence>
<organism evidence="9 10">
    <name type="scientific">Cnephaeus nilssonii</name>
    <name type="common">Northern bat</name>
    <name type="synonym">Eptesicus nilssonii</name>
    <dbReference type="NCBI Taxonomy" id="3371016"/>
    <lineage>
        <taxon>Eukaryota</taxon>
        <taxon>Metazoa</taxon>
        <taxon>Chordata</taxon>
        <taxon>Craniata</taxon>
        <taxon>Vertebrata</taxon>
        <taxon>Euteleostomi</taxon>
        <taxon>Mammalia</taxon>
        <taxon>Eutheria</taxon>
        <taxon>Laurasiatheria</taxon>
        <taxon>Chiroptera</taxon>
        <taxon>Yangochiroptera</taxon>
        <taxon>Vespertilionidae</taxon>
        <taxon>Cnephaeus</taxon>
    </lineage>
</organism>
<dbReference type="Proteomes" id="UP001177744">
    <property type="component" value="Unassembled WGS sequence"/>
</dbReference>
<comment type="similarity">
    <text evidence="1">Belongs to the SWI5/SAE3 family.</text>
</comment>
<reference evidence="9" key="1">
    <citation type="submission" date="2023-06" db="EMBL/GenBank/DDBJ databases">
        <title>Reference genome for the Northern bat (Eptesicus nilssonii), a most northern bat species.</title>
        <authorList>
            <person name="Laine V.N."/>
            <person name="Pulliainen A.T."/>
            <person name="Lilley T.M."/>
        </authorList>
    </citation>
    <scope>NUCLEOTIDE SEQUENCE</scope>
    <source>
        <strain evidence="9">BLF_Eptnil</strain>
        <tissue evidence="9">Kidney</tissue>
    </source>
</reference>
<feature type="compositionally biased region" description="Low complexity" evidence="8">
    <location>
        <begin position="243"/>
        <end position="254"/>
    </location>
</feature>
<dbReference type="Pfam" id="PF07061">
    <property type="entry name" value="Swi5"/>
    <property type="match status" value="1"/>
</dbReference>
<feature type="compositionally biased region" description="Basic and acidic residues" evidence="8">
    <location>
        <begin position="59"/>
        <end position="73"/>
    </location>
</feature>
<evidence type="ECO:0000256" key="4">
    <source>
        <dbReference type="ARBA" id="ARBA00023204"/>
    </source>
</evidence>
<keyword evidence="3" id="KW-0227">DNA damage</keyword>
<dbReference type="GO" id="GO:0034974">
    <property type="term" value="C:Swi5-Swi2 complex"/>
    <property type="evidence" value="ECO:0007669"/>
    <property type="project" value="TreeGrafter"/>
</dbReference>
<dbReference type="GO" id="GO:0032798">
    <property type="term" value="C:Swi5-Sfr1 complex"/>
    <property type="evidence" value="ECO:0007669"/>
    <property type="project" value="UniProtKB-ARBA"/>
</dbReference>
<gene>
    <name evidence="9" type="ORF">QTO34_005092</name>
</gene>